<feature type="region of interest" description="Disordered" evidence="1">
    <location>
        <begin position="1"/>
        <end position="27"/>
    </location>
</feature>
<keyword evidence="3" id="KW-1185">Reference proteome</keyword>
<comment type="caution">
    <text evidence="2">The sequence shown here is derived from an EMBL/GenBank/DDBJ whole genome shotgun (WGS) entry which is preliminary data.</text>
</comment>
<keyword evidence="2" id="KW-0240">DNA-directed RNA polymerase</keyword>
<dbReference type="AlphaFoldDB" id="A0AAE1LEI8"/>
<evidence type="ECO:0000313" key="2">
    <source>
        <dbReference type="EMBL" id="KAK3915202.1"/>
    </source>
</evidence>
<name>A0AAE1LEI8_9NEOP</name>
<proteinExistence type="predicted"/>
<reference evidence="2" key="2">
    <citation type="journal article" date="2023" name="BMC Genomics">
        <title>Pest status, molecular evolution, and epigenetic factors derived from the genome assembly of Frankliniella fusca, a thysanopteran phytovirus vector.</title>
        <authorList>
            <person name="Catto M.A."/>
            <person name="Labadie P.E."/>
            <person name="Jacobson A.L."/>
            <person name="Kennedy G.G."/>
            <person name="Srinivasan R."/>
            <person name="Hunt B.G."/>
        </authorList>
    </citation>
    <scope>NUCLEOTIDE SEQUENCE</scope>
    <source>
        <strain evidence="2">PL_HMW_Pooled</strain>
    </source>
</reference>
<dbReference type="GO" id="GO:0000428">
    <property type="term" value="C:DNA-directed RNA polymerase complex"/>
    <property type="evidence" value="ECO:0007669"/>
    <property type="project" value="UniProtKB-KW"/>
</dbReference>
<evidence type="ECO:0000256" key="1">
    <source>
        <dbReference type="SAM" id="MobiDB-lite"/>
    </source>
</evidence>
<dbReference type="EMBL" id="JAHWGI010000410">
    <property type="protein sequence ID" value="KAK3915202.1"/>
    <property type="molecule type" value="Genomic_DNA"/>
</dbReference>
<gene>
    <name evidence="2" type="ORF">KUF71_024501</name>
</gene>
<protein>
    <submittedName>
        <fullName evidence="2">DNA-directed RNA polymerase I subunit RPA2</fullName>
    </submittedName>
</protein>
<evidence type="ECO:0000313" key="3">
    <source>
        <dbReference type="Proteomes" id="UP001219518"/>
    </source>
</evidence>
<accession>A0AAE1LEI8</accession>
<keyword evidence="2" id="KW-0804">Transcription</keyword>
<sequence>MEVVNESLHNGLDHGEGTSQNSQETWAEMSKESIVSAMLHAIQVVLSRSENLRCIHGQTCPTCIKRVAADCVQHFLLNKNEESISLYEPCPSPQQTAVLSDKIEVKEMKVVDQHCDPPLQSKKAEGGYCLRKFTKDVPDLFALCRRGAYCHLCGDIFKGLRCSDRLIAHVKKVHSRFATPKYLREVAQSATPKGIIGKGMLYCGCRKCSIL</sequence>
<organism evidence="2 3">
    <name type="scientific">Frankliniella fusca</name>
    <dbReference type="NCBI Taxonomy" id="407009"/>
    <lineage>
        <taxon>Eukaryota</taxon>
        <taxon>Metazoa</taxon>
        <taxon>Ecdysozoa</taxon>
        <taxon>Arthropoda</taxon>
        <taxon>Hexapoda</taxon>
        <taxon>Insecta</taxon>
        <taxon>Pterygota</taxon>
        <taxon>Neoptera</taxon>
        <taxon>Paraneoptera</taxon>
        <taxon>Thysanoptera</taxon>
        <taxon>Terebrantia</taxon>
        <taxon>Thripoidea</taxon>
        <taxon>Thripidae</taxon>
        <taxon>Frankliniella</taxon>
    </lineage>
</organism>
<reference evidence="2" key="1">
    <citation type="submission" date="2021-07" db="EMBL/GenBank/DDBJ databases">
        <authorList>
            <person name="Catto M.A."/>
            <person name="Jacobson A."/>
            <person name="Kennedy G."/>
            <person name="Labadie P."/>
            <person name="Hunt B.G."/>
            <person name="Srinivasan R."/>
        </authorList>
    </citation>
    <scope>NUCLEOTIDE SEQUENCE</scope>
    <source>
        <strain evidence="2">PL_HMW_Pooled</strain>
        <tissue evidence="2">Head</tissue>
    </source>
</reference>
<dbReference type="Proteomes" id="UP001219518">
    <property type="component" value="Unassembled WGS sequence"/>
</dbReference>